<dbReference type="Gene3D" id="2.40.340.10">
    <property type="entry name" value="MoeA, C-terminal, domain IV"/>
    <property type="match status" value="1"/>
</dbReference>
<comment type="function">
    <text evidence="2 11">Catalyzes the insertion of molybdate into adenylated molybdopterin with the concomitant release of AMP.</text>
</comment>
<dbReference type="Gene3D" id="2.170.190.11">
    <property type="entry name" value="Molybdopterin biosynthesis moea protein, domain 3"/>
    <property type="match status" value="1"/>
</dbReference>
<protein>
    <recommendedName>
        <fullName evidence="11">Molybdopterin molybdenumtransferase</fullName>
        <ecNumber evidence="11">2.10.1.1</ecNumber>
    </recommendedName>
</protein>
<dbReference type="NCBIfam" id="NF045515">
    <property type="entry name" value="Glp_gephyrin"/>
    <property type="match status" value="1"/>
</dbReference>
<evidence type="ECO:0000259" key="12">
    <source>
        <dbReference type="SMART" id="SM00852"/>
    </source>
</evidence>
<dbReference type="SUPFAM" id="SSF63867">
    <property type="entry name" value="MoeA C-terminal domain-like"/>
    <property type="match status" value="1"/>
</dbReference>
<dbReference type="EC" id="2.10.1.1" evidence="11"/>
<dbReference type="InterPro" id="IPR036688">
    <property type="entry name" value="MoeA_C_domain_IV_sf"/>
</dbReference>
<organism evidence="13 14">
    <name type="scientific">Tardiphaga robiniae</name>
    <dbReference type="NCBI Taxonomy" id="943830"/>
    <lineage>
        <taxon>Bacteria</taxon>
        <taxon>Pseudomonadati</taxon>
        <taxon>Pseudomonadota</taxon>
        <taxon>Alphaproteobacteria</taxon>
        <taxon>Hyphomicrobiales</taxon>
        <taxon>Nitrobacteraceae</taxon>
        <taxon>Tardiphaga</taxon>
    </lineage>
</organism>
<evidence type="ECO:0000256" key="4">
    <source>
        <dbReference type="ARBA" id="ARBA00010763"/>
    </source>
</evidence>
<name>A0A7G6TW14_9BRAD</name>
<dbReference type="AlphaFoldDB" id="A0A7G6TW14"/>
<keyword evidence="8 11" id="KW-0460">Magnesium</keyword>
<accession>A0A7G6TW14</accession>
<dbReference type="InterPro" id="IPR036135">
    <property type="entry name" value="MoeA_linker/N_sf"/>
</dbReference>
<dbReference type="SMART" id="SM00852">
    <property type="entry name" value="MoCF_biosynth"/>
    <property type="match status" value="1"/>
</dbReference>
<reference evidence="14" key="1">
    <citation type="journal article" date="2020" name="Mol. Plant Microbe">
        <title>Rhizobial microsymbionts of the narrowly endemic Oxytropis species growing in Kamchatka are characterized by significant genetic diversity and possess a set of genes that are associated with T3SS and T6SS secretion systems and can affect the development of symbiosis.</title>
        <authorList>
            <person name="Safronova V."/>
            <person name="Guro P."/>
            <person name="Sazanova A."/>
            <person name="Kuznetsova I."/>
            <person name="Belimov A."/>
            <person name="Yakubov V."/>
            <person name="Chirak E."/>
            <person name="Afonin A."/>
            <person name="Gogolev Y."/>
            <person name="Andronov E."/>
            <person name="Tikhonovich I."/>
        </authorList>
    </citation>
    <scope>NUCLEOTIDE SEQUENCE [LARGE SCALE GENOMIC DNA]</scope>
    <source>
        <strain evidence="14">581</strain>
    </source>
</reference>
<dbReference type="RefSeq" id="WP_184516192.1">
    <property type="nucleotide sequence ID" value="NZ_CP050292.1"/>
</dbReference>
<keyword evidence="5 11" id="KW-0500">Molybdenum</keyword>
<dbReference type="GO" id="GO:0046872">
    <property type="term" value="F:metal ion binding"/>
    <property type="evidence" value="ECO:0007669"/>
    <property type="project" value="UniProtKB-UniRule"/>
</dbReference>
<dbReference type="InterPro" id="IPR036425">
    <property type="entry name" value="MoaB/Mog-like_dom_sf"/>
</dbReference>
<evidence type="ECO:0000256" key="1">
    <source>
        <dbReference type="ARBA" id="ARBA00001946"/>
    </source>
</evidence>
<gene>
    <name evidence="13" type="ORF">HB776_06640</name>
</gene>
<keyword evidence="9 11" id="KW-0501">Molybdenum cofactor biosynthesis</keyword>
<comment type="catalytic activity">
    <reaction evidence="10">
        <text>adenylyl-molybdopterin + molybdate = Mo-molybdopterin + AMP + H(+)</text>
        <dbReference type="Rhea" id="RHEA:35047"/>
        <dbReference type="ChEBI" id="CHEBI:15378"/>
        <dbReference type="ChEBI" id="CHEBI:36264"/>
        <dbReference type="ChEBI" id="CHEBI:62727"/>
        <dbReference type="ChEBI" id="CHEBI:71302"/>
        <dbReference type="ChEBI" id="CHEBI:456215"/>
        <dbReference type="EC" id="2.10.1.1"/>
    </reaction>
</comment>
<comment type="similarity">
    <text evidence="4 11">Belongs to the MoeA family.</text>
</comment>
<evidence type="ECO:0000313" key="14">
    <source>
        <dbReference type="Proteomes" id="UP000515291"/>
    </source>
</evidence>
<dbReference type="GO" id="GO:0061599">
    <property type="term" value="F:molybdopterin molybdotransferase activity"/>
    <property type="evidence" value="ECO:0007669"/>
    <property type="project" value="UniProtKB-UniRule"/>
</dbReference>
<dbReference type="EMBL" id="CP050292">
    <property type="protein sequence ID" value="QND70946.1"/>
    <property type="molecule type" value="Genomic_DNA"/>
</dbReference>
<dbReference type="PANTHER" id="PTHR10192:SF5">
    <property type="entry name" value="GEPHYRIN"/>
    <property type="match status" value="1"/>
</dbReference>
<sequence>MALMPVTDAMAAILAGADALPEEMASLEDAFHRVLARDIASLRTQPPEPMSAMDGYAVRAADATSGAKLRVIGEIAAGKPFDRPLQTGEALRIFTGGVLPAGADAVVIQEDTTRDSDIVGINEAAISGKHIRPAGVDFNEGDVLLRAGTRLTDRDLALAAGMNHPSLPVRRRPVVAVLATGDELVMPGAVPGPGQIVLSNGFALRALARAEGAEVIDLGIAVDTLEATTSAIQRAIDLKADVLITTGGASVGDHDLVQQSLINAGVEMAFWRIAMRPGKPMMHGRRQGMRVIGLPGNPVSSYVCGFLFMVPLLRALSGRIEVAHALEPAVLGRDLAANDQREDYLRTRLETRGDGTVVATPVMKQDSSLLGNLAVAEGLLIRKPFAPAAAAGDSCAIMRLPV</sequence>
<dbReference type="Proteomes" id="UP000515291">
    <property type="component" value="Chromosome"/>
</dbReference>
<evidence type="ECO:0000256" key="5">
    <source>
        <dbReference type="ARBA" id="ARBA00022505"/>
    </source>
</evidence>
<dbReference type="UniPathway" id="UPA00344"/>
<dbReference type="GO" id="GO:0006777">
    <property type="term" value="P:Mo-molybdopterin cofactor biosynthetic process"/>
    <property type="evidence" value="ECO:0007669"/>
    <property type="project" value="UniProtKB-UniRule"/>
</dbReference>
<dbReference type="SUPFAM" id="SSF63882">
    <property type="entry name" value="MoeA N-terminal region -like"/>
    <property type="match status" value="1"/>
</dbReference>
<evidence type="ECO:0000256" key="3">
    <source>
        <dbReference type="ARBA" id="ARBA00005046"/>
    </source>
</evidence>
<dbReference type="SUPFAM" id="SSF53218">
    <property type="entry name" value="Molybdenum cofactor biosynthesis proteins"/>
    <property type="match status" value="1"/>
</dbReference>
<evidence type="ECO:0000313" key="13">
    <source>
        <dbReference type="EMBL" id="QND70946.1"/>
    </source>
</evidence>
<comment type="pathway">
    <text evidence="3 11">Cofactor biosynthesis; molybdopterin biosynthesis.</text>
</comment>
<dbReference type="InterPro" id="IPR038987">
    <property type="entry name" value="MoeA-like"/>
</dbReference>
<proteinExistence type="inferred from homology"/>
<dbReference type="FunFam" id="3.40.980.10:FF:000004">
    <property type="entry name" value="Molybdopterin molybdenumtransferase"/>
    <property type="match status" value="1"/>
</dbReference>
<dbReference type="KEGG" id="trb:HB776_06640"/>
<dbReference type="CDD" id="cd00887">
    <property type="entry name" value="MoeA"/>
    <property type="match status" value="1"/>
</dbReference>
<dbReference type="InterPro" id="IPR005111">
    <property type="entry name" value="MoeA_C_domain_IV"/>
</dbReference>
<dbReference type="Pfam" id="PF03454">
    <property type="entry name" value="MoeA_C"/>
    <property type="match status" value="1"/>
</dbReference>
<evidence type="ECO:0000256" key="6">
    <source>
        <dbReference type="ARBA" id="ARBA00022679"/>
    </source>
</evidence>
<evidence type="ECO:0000256" key="11">
    <source>
        <dbReference type="RuleBase" id="RU365090"/>
    </source>
</evidence>
<dbReference type="Pfam" id="PF03453">
    <property type="entry name" value="MoeA_N"/>
    <property type="match status" value="1"/>
</dbReference>
<comment type="cofactor">
    <cofactor evidence="1 11">
        <name>Mg(2+)</name>
        <dbReference type="ChEBI" id="CHEBI:18420"/>
    </cofactor>
</comment>
<dbReference type="PANTHER" id="PTHR10192">
    <property type="entry name" value="MOLYBDOPTERIN BIOSYNTHESIS PROTEIN"/>
    <property type="match status" value="1"/>
</dbReference>
<feature type="domain" description="MoaB/Mog" evidence="12">
    <location>
        <begin position="176"/>
        <end position="315"/>
    </location>
</feature>
<evidence type="ECO:0000256" key="2">
    <source>
        <dbReference type="ARBA" id="ARBA00002901"/>
    </source>
</evidence>
<evidence type="ECO:0000256" key="8">
    <source>
        <dbReference type="ARBA" id="ARBA00022842"/>
    </source>
</evidence>
<keyword evidence="7 11" id="KW-0479">Metal-binding</keyword>
<evidence type="ECO:0000256" key="10">
    <source>
        <dbReference type="ARBA" id="ARBA00047317"/>
    </source>
</evidence>
<dbReference type="InterPro" id="IPR005110">
    <property type="entry name" value="MoeA_linker/N"/>
</dbReference>
<dbReference type="InterPro" id="IPR001453">
    <property type="entry name" value="MoaB/Mog_dom"/>
</dbReference>
<dbReference type="GO" id="GO:0005829">
    <property type="term" value="C:cytosol"/>
    <property type="evidence" value="ECO:0007669"/>
    <property type="project" value="TreeGrafter"/>
</dbReference>
<keyword evidence="6 11" id="KW-0808">Transferase</keyword>
<dbReference type="NCBIfam" id="TIGR00177">
    <property type="entry name" value="molyb_syn"/>
    <property type="match status" value="1"/>
</dbReference>
<dbReference type="Gene3D" id="3.90.105.10">
    <property type="entry name" value="Molybdopterin biosynthesis moea protein, domain 2"/>
    <property type="match status" value="1"/>
</dbReference>
<dbReference type="Pfam" id="PF00994">
    <property type="entry name" value="MoCF_biosynth"/>
    <property type="match status" value="1"/>
</dbReference>
<evidence type="ECO:0000256" key="9">
    <source>
        <dbReference type="ARBA" id="ARBA00023150"/>
    </source>
</evidence>
<dbReference type="Gene3D" id="3.40.980.10">
    <property type="entry name" value="MoaB/Mog-like domain"/>
    <property type="match status" value="1"/>
</dbReference>
<evidence type="ECO:0000256" key="7">
    <source>
        <dbReference type="ARBA" id="ARBA00022723"/>
    </source>
</evidence>